<dbReference type="AlphaFoldDB" id="Q8TH97"/>
<proteinExistence type="predicted"/>
<dbReference type="PhylomeDB" id="Q8TH97"/>
<evidence type="ECO:0000313" key="1">
    <source>
        <dbReference type="EMBL" id="AAM07959.1"/>
    </source>
</evidence>
<dbReference type="KEGG" id="mac:MA_4623"/>
<dbReference type="EMBL" id="AE010299">
    <property type="protein sequence ID" value="AAM07959.1"/>
    <property type="molecule type" value="Genomic_DNA"/>
</dbReference>
<protein>
    <submittedName>
        <fullName evidence="1">Uncharacterized protein</fullName>
    </submittedName>
</protein>
<keyword evidence="2" id="KW-1185">Reference proteome</keyword>
<dbReference type="InParanoid" id="Q8TH97"/>
<reference evidence="1 2" key="1">
    <citation type="journal article" date="2002" name="Genome Res.">
        <title>The genome of Methanosarcina acetivorans reveals extensive metabolic and physiological diversity.</title>
        <authorList>
            <person name="Galagan J.E."/>
            <person name="Nusbaum C."/>
            <person name="Roy A."/>
            <person name="Endrizzi M.G."/>
            <person name="Macdonald P."/>
            <person name="FitzHugh W."/>
            <person name="Calvo S."/>
            <person name="Engels R."/>
            <person name="Smirnov S."/>
            <person name="Atnoor D."/>
            <person name="Brown A."/>
            <person name="Allen N."/>
            <person name="Naylor J."/>
            <person name="Stange-Thomann N."/>
            <person name="DeArellano K."/>
            <person name="Johnson R."/>
            <person name="Linton L."/>
            <person name="McEwan P."/>
            <person name="McKernan K."/>
            <person name="Talamas J."/>
            <person name="Tirrell A."/>
            <person name="Ye W."/>
            <person name="Zimmer A."/>
            <person name="Barber R.D."/>
            <person name="Cann I."/>
            <person name="Graham D.E."/>
            <person name="Grahame D.A."/>
            <person name="Guss A."/>
            <person name="Hedderich R."/>
            <person name="Ingram-Smith C."/>
            <person name="Kuettner C.H."/>
            <person name="Krzycki J.A."/>
            <person name="Leigh J.A."/>
            <person name="Li W."/>
            <person name="Liu J."/>
            <person name="Mukhopadhyay B."/>
            <person name="Reeve J.N."/>
            <person name="Smith K."/>
            <person name="Springer T.A."/>
            <person name="Umayam L.A."/>
            <person name="White O."/>
            <person name="White R.H."/>
            <person name="de Macario E.C."/>
            <person name="Ferry J.G."/>
            <person name="Jarrell K.F."/>
            <person name="Jing H."/>
            <person name="Macario A.J.L."/>
            <person name="Paulsen I."/>
            <person name="Pritchett M."/>
            <person name="Sowers K.R."/>
            <person name="Swanson R.V."/>
            <person name="Zinder S.H."/>
            <person name="Lander E."/>
            <person name="Metcalf W.W."/>
            <person name="Birren B."/>
        </authorList>
    </citation>
    <scope>NUCLEOTIDE SEQUENCE [LARGE SCALE GENOMIC DNA]</scope>
    <source>
        <strain evidence="2">ATCC 35395 / DSM 2834 / JCM 12185 / C2A</strain>
    </source>
</reference>
<dbReference type="Proteomes" id="UP000002487">
    <property type="component" value="Chromosome"/>
</dbReference>
<dbReference type="EnsemblBacteria" id="AAM07959">
    <property type="protein sequence ID" value="AAM07959"/>
    <property type="gene ID" value="MA_4623"/>
</dbReference>
<organism evidence="1 2">
    <name type="scientific">Methanosarcina acetivorans (strain ATCC 35395 / DSM 2834 / JCM 12185 / C2A)</name>
    <dbReference type="NCBI Taxonomy" id="188937"/>
    <lineage>
        <taxon>Archaea</taxon>
        <taxon>Methanobacteriati</taxon>
        <taxon>Methanobacteriota</taxon>
        <taxon>Stenosarchaea group</taxon>
        <taxon>Methanomicrobia</taxon>
        <taxon>Methanosarcinales</taxon>
        <taxon>Methanosarcinaceae</taxon>
        <taxon>Methanosarcina</taxon>
    </lineage>
</organism>
<sequence length="107" mass="11959">MPRFLKEIQEPGINMGERKIDTEGCQGIKFRNVTPEVFSCMKKKLQAYGIETSTGNSGVLEGNGIVAHFSWDGEANLLIEIQKRPLTTYCGQVSGKLRAFLRECQGY</sequence>
<gene>
    <name evidence="1" type="ordered locus">MA_4623</name>
</gene>
<evidence type="ECO:0000313" key="2">
    <source>
        <dbReference type="Proteomes" id="UP000002487"/>
    </source>
</evidence>
<name>Q8TH97_METAC</name>
<dbReference type="HOGENOM" id="CLU_174511_0_0_2"/>
<accession>Q8TH97</accession>